<dbReference type="PANTHER" id="PTHR19446">
    <property type="entry name" value="REVERSE TRANSCRIPTASES"/>
    <property type="match status" value="1"/>
</dbReference>
<comment type="caution">
    <text evidence="2">The sequence shown here is derived from an EMBL/GenBank/DDBJ whole genome shotgun (WGS) entry which is preliminary data.</text>
</comment>
<dbReference type="AlphaFoldDB" id="A0A8S1HYK4"/>
<proteinExistence type="predicted"/>
<accession>A0A8S1HYK4</accession>
<dbReference type="Proteomes" id="UP000835052">
    <property type="component" value="Unassembled WGS sequence"/>
</dbReference>
<dbReference type="CDD" id="cd01650">
    <property type="entry name" value="RT_nLTR_like"/>
    <property type="match status" value="1"/>
</dbReference>
<dbReference type="InterPro" id="IPR043128">
    <property type="entry name" value="Rev_trsase/Diguanyl_cyclase"/>
</dbReference>
<dbReference type="OrthoDB" id="410104at2759"/>
<feature type="domain" description="Reverse transcriptase" evidence="1">
    <location>
        <begin position="163"/>
        <end position="427"/>
    </location>
</feature>
<dbReference type="Gene3D" id="3.30.70.270">
    <property type="match status" value="1"/>
</dbReference>
<dbReference type="PROSITE" id="PS50878">
    <property type="entry name" value="RT_POL"/>
    <property type="match status" value="1"/>
</dbReference>
<dbReference type="SUPFAM" id="SSF56672">
    <property type="entry name" value="DNA/RNA polymerases"/>
    <property type="match status" value="1"/>
</dbReference>
<protein>
    <recommendedName>
        <fullName evidence="1">Reverse transcriptase domain-containing protein</fullName>
    </recommendedName>
</protein>
<evidence type="ECO:0000313" key="3">
    <source>
        <dbReference type="Proteomes" id="UP000835052"/>
    </source>
</evidence>
<keyword evidence="3" id="KW-1185">Reference proteome</keyword>
<reference evidence="2" key="1">
    <citation type="submission" date="2020-10" db="EMBL/GenBank/DDBJ databases">
        <authorList>
            <person name="Kikuchi T."/>
        </authorList>
    </citation>
    <scope>NUCLEOTIDE SEQUENCE</scope>
    <source>
        <strain evidence="2">NKZ352</strain>
    </source>
</reference>
<organism evidence="2 3">
    <name type="scientific">Caenorhabditis auriculariae</name>
    <dbReference type="NCBI Taxonomy" id="2777116"/>
    <lineage>
        <taxon>Eukaryota</taxon>
        <taxon>Metazoa</taxon>
        <taxon>Ecdysozoa</taxon>
        <taxon>Nematoda</taxon>
        <taxon>Chromadorea</taxon>
        <taxon>Rhabditida</taxon>
        <taxon>Rhabditina</taxon>
        <taxon>Rhabditomorpha</taxon>
        <taxon>Rhabditoidea</taxon>
        <taxon>Rhabditidae</taxon>
        <taxon>Peloderinae</taxon>
        <taxon>Caenorhabditis</taxon>
    </lineage>
</organism>
<evidence type="ECO:0000313" key="2">
    <source>
        <dbReference type="EMBL" id="CAD6200250.1"/>
    </source>
</evidence>
<dbReference type="InterPro" id="IPR000477">
    <property type="entry name" value="RT_dom"/>
</dbReference>
<name>A0A8S1HYK4_9PELO</name>
<dbReference type="EMBL" id="CAJGYM010000269">
    <property type="protein sequence ID" value="CAD6200250.1"/>
    <property type="molecule type" value="Genomic_DNA"/>
</dbReference>
<gene>
    <name evidence="2" type="ORF">CAUJ_LOCUS16147</name>
</gene>
<evidence type="ECO:0000259" key="1">
    <source>
        <dbReference type="PROSITE" id="PS50878"/>
    </source>
</evidence>
<sequence>MLKAYGCVGRFKRDPQATHLERLTIDKACRMAVQESLANRRRSALLQTAEKRQSLKKKKFELVDERTVMTALKDENGQLKTSRNEMERLTVDFYTKLFRSDVPVPRTPTPPPEDEPPILPEEVKYAIRKLKVGTAAGPDNISSELLKAGEDSLYRLLARHFSKYLSEASIPEQWKTSKTILIPKKGDLTDLNNFRPISLLSVVYKLFTKVIVNRLEKQLDNFQPPSQAGFRRNYSCLDHIHALTQVVERHREHQMPLALAFVDYYKAFDSVEINAVLNALASAGVATKYVELIANSNEGTSTTIQLFDKKLSIPIRKGVRQGDTISPKLFSTALEDAMRQLGWDEEHDWEDSTDIRGINIDGKVLTNLRFADDIVLFSSSTTELSSMLNDLDEVGKKIGLKMNVKKTQWMKNRFCDQGKVTLEGRDLQSADANALDGPPSIKEVTSQLKDPKLRAHIFEASIIPAISYGTEVWPDTKKNATALRTSYRALERALIGTTRFERWKKEQRSTDLRQLSQIRDLEEHIQRGKHRWGGHVIRRQDDRWSTRLTHWIPRNIKCPLGRPPTRWTDYFRKNISQPGRHWMTVAQDRAAWRTCGPR</sequence>
<dbReference type="Pfam" id="PF00078">
    <property type="entry name" value="RVT_1"/>
    <property type="match status" value="1"/>
</dbReference>
<dbReference type="InterPro" id="IPR043502">
    <property type="entry name" value="DNA/RNA_pol_sf"/>
</dbReference>